<proteinExistence type="predicted"/>
<dbReference type="RefSeq" id="WP_149890935.1">
    <property type="nucleotide sequence ID" value="NZ_JBHUFA010000001.1"/>
</dbReference>
<dbReference type="Proteomes" id="UP001597327">
    <property type="component" value="Unassembled WGS sequence"/>
</dbReference>
<evidence type="ECO:0000313" key="3">
    <source>
        <dbReference type="Proteomes" id="UP001597327"/>
    </source>
</evidence>
<accession>A0ABW4JT86</accession>
<keyword evidence="3" id="KW-1185">Reference proteome</keyword>
<gene>
    <name evidence="2" type="ORF">ACFSC7_07335</name>
</gene>
<feature type="chain" id="PRO_5046322590" description="Bacterial spore germination immunoglobulin-like domain-containing protein" evidence="1">
    <location>
        <begin position="32"/>
        <end position="201"/>
    </location>
</feature>
<evidence type="ECO:0008006" key="4">
    <source>
        <dbReference type="Google" id="ProtNLM"/>
    </source>
</evidence>
<protein>
    <recommendedName>
        <fullName evidence="4">Bacterial spore germination immunoglobulin-like domain-containing protein</fullName>
    </recommendedName>
</protein>
<sequence>MHRDPVSSTRNRVLCATVAALMLCGNGPALSQSSSPTQTPALSADLPLPEALATARETLDQAWDAAPITLARALFIDGSSAGFGLFTARETAVFAAGKPLHVYLEPVAYGFQTTEGMTGYRMDVSYRLLTPGGQVLASQDGFATITGSARSRKREVSASLRFAFEGLPAGEFRLELTVTDRMDASAGTATVTLPFSVVKGG</sequence>
<keyword evidence="1" id="KW-0732">Signal</keyword>
<feature type="signal peptide" evidence="1">
    <location>
        <begin position="1"/>
        <end position="31"/>
    </location>
</feature>
<organism evidence="2 3">
    <name type="scientific">Roseibium aestuarii</name>
    <dbReference type="NCBI Taxonomy" id="2600299"/>
    <lineage>
        <taxon>Bacteria</taxon>
        <taxon>Pseudomonadati</taxon>
        <taxon>Pseudomonadota</taxon>
        <taxon>Alphaproteobacteria</taxon>
        <taxon>Hyphomicrobiales</taxon>
        <taxon>Stappiaceae</taxon>
        <taxon>Roseibium</taxon>
    </lineage>
</organism>
<comment type="caution">
    <text evidence="2">The sequence shown here is derived from an EMBL/GenBank/DDBJ whole genome shotgun (WGS) entry which is preliminary data.</text>
</comment>
<reference evidence="3" key="1">
    <citation type="journal article" date="2019" name="Int. J. Syst. Evol. Microbiol.">
        <title>The Global Catalogue of Microorganisms (GCM) 10K type strain sequencing project: providing services to taxonomists for standard genome sequencing and annotation.</title>
        <authorList>
            <consortium name="The Broad Institute Genomics Platform"/>
            <consortium name="The Broad Institute Genome Sequencing Center for Infectious Disease"/>
            <person name="Wu L."/>
            <person name="Ma J."/>
        </authorList>
    </citation>
    <scope>NUCLEOTIDE SEQUENCE [LARGE SCALE GENOMIC DNA]</scope>
    <source>
        <strain evidence="3">JCM 3369</strain>
    </source>
</reference>
<evidence type="ECO:0000313" key="2">
    <source>
        <dbReference type="EMBL" id="MFD1695325.1"/>
    </source>
</evidence>
<evidence type="ECO:0000256" key="1">
    <source>
        <dbReference type="SAM" id="SignalP"/>
    </source>
</evidence>
<name>A0ABW4JT86_9HYPH</name>
<dbReference type="EMBL" id="JBHUFA010000001">
    <property type="protein sequence ID" value="MFD1695325.1"/>
    <property type="molecule type" value="Genomic_DNA"/>
</dbReference>